<accession>A0ACB8FDV4</accession>
<evidence type="ECO:0000313" key="2">
    <source>
        <dbReference type="Proteomes" id="UP000827872"/>
    </source>
</evidence>
<protein>
    <submittedName>
        <fullName evidence="1">Tribbles 1</fullName>
    </submittedName>
</protein>
<proteinExistence type="predicted"/>
<keyword evidence="2" id="KW-1185">Reference proteome</keyword>
<dbReference type="EMBL" id="CM037622">
    <property type="protein sequence ID" value="KAH8003628.1"/>
    <property type="molecule type" value="Genomic_DNA"/>
</dbReference>
<dbReference type="Proteomes" id="UP000827872">
    <property type="component" value="Linkage Group LG09"/>
</dbReference>
<name>A0ACB8FDV4_9SAUR</name>
<reference evidence="1" key="1">
    <citation type="submission" date="2021-08" db="EMBL/GenBank/DDBJ databases">
        <title>The first chromosome-level gecko genome reveals the dynamic sex chromosomes of Neotropical dwarf geckos (Sphaerodactylidae: Sphaerodactylus).</title>
        <authorList>
            <person name="Pinto B.J."/>
            <person name="Keating S.E."/>
            <person name="Gamble T."/>
        </authorList>
    </citation>
    <scope>NUCLEOTIDE SEQUENCE</scope>
    <source>
        <strain evidence="1">TG3544</strain>
    </source>
</reference>
<gene>
    <name evidence="1" type="primary">TRIB1</name>
    <name evidence="1" type="ORF">K3G42_021856</name>
</gene>
<evidence type="ECO:0000313" key="1">
    <source>
        <dbReference type="EMBL" id="KAH8003628.1"/>
    </source>
</evidence>
<organism evidence="1 2">
    <name type="scientific">Sphaerodactylus townsendi</name>
    <dbReference type="NCBI Taxonomy" id="933632"/>
    <lineage>
        <taxon>Eukaryota</taxon>
        <taxon>Metazoa</taxon>
        <taxon>Chordata</taxon>
        <taxon>Craniata</taxon>
        <taxon>Vertebrata</taxon>
        <taxon>Euteleostomi</taxon>
        <taxon>Lepidosauria</taxon>
        <taxon>Squamata</taxon>
        <taxon>Bifurcata</taxon>
        <taxon>Gekkota</taxon>
        <taxon>Sphaerodactylidae</taxon>
        <taxon>Sphaerodactylus</taxon>
    </lineage>
</organism>
<comment type="caution">
    <text evidence="1">The sequence shown here is derived from an EMBL/GenBank/DDBJ whole genome shotgun (WGS) entry which is preliminary data.</text>
</comment>
<sequence length="442" mass="48772">MSRPLDPRSPAALLLPPAAAAPRRAPPAKRLLLQDAPAPAAAEDAPPAAKGARLSLECSGAAAPPPDCLSAPASPCAPLGTPRSSGGGGGGGAQGGPSLVSGYLLLPLPEREHVWLALDIHAGRELRCKVFPLKHYQDKIRPYIQLPSHRNITGIVEVILGDTKAYVFFDKDFGDMHSYLRSCKRLPEQQAARLFKQIVSAVAHCHQSAIVLGDLKLRKFVFSSEERLLREWHVFWQKLCELKFSVKELLTFYNFWNTDIRFAPIKDCTVMATVDLFTFVTTINGDETQLRLESLEDTHIIKGEDDALSDKHGCPAYVSPEILNTTGTYSGKSADVWSLGVMLYTLLVGRYPFHDSDPSALFSKIRRGQFCIPEHVSPKARCLIRSLLRRDPSERLSAPEILLHPWFDAVLESGYVDQDTGAFDQIVPENSRVDDDISSFFC</sequence>